<comment type="caution">
    <text evidence="2">The sequence shown here is derived from an EMBL/GenBank/DDBJ whole genome shotgun (WGS) entry which is preliminary data.</text>
</comment>
<keyword evidence="3" id="KW-1185">Reference proteome</keyword>
<proteinExistence type="predicted"/>
<organism evidence="2 3">
    <name type="scientific">Luteolibacter algae</name>
    <dbReference type="NCBI Taxonomy" id="454151"/>
    <lineage>
        <taxon>Bacteria</taxon>
        <taxon>Pseudomonadati</taxon>
        <taxon>Verrucomicrobiota</taxon>
        <taxon>Verrucomicrobiia</taxon>
        <taxon>Verrucomicrobiales</taxon>
        <taxon>Verrucomicrobiaceae</taxon>
        <taxon>Luteolibacter</taxon>
    </lineage>
</organism>
<evidence type="ECO:0008006" key="4">
    <source>
        <dbReference type="Google" id="ProtNLM"/>
    </source>
</evidence>
<feature type="transmembrane region" description="Helical" evidence="1">
    <location>
        <begin position="88"/>
        <end position="105"/>
    </location>
</feature>
<name>A0ABW5D8S6_9BACT</name>
<feature type="transmembrane region" description="Helical" evidence="1">
    <location>
        <begin position="117"/>
        <end position="140"/>
    </location>
</feature>
<keyword evidence="1" id="KW-1133">Transmembrane helix</keyword>
<dbReference type="EMBL" id="JBHUIT010000026">
    <property type="protein sequence ID" value="MFD2257307.1"/>
    <property type="molecule type" value="Genomic_DNA"/>
</dbReference>
<sequence length="192" mass="21765">MFRYNLSTVFLLLAAFLLQQFVPAFTGLSHSRVLIVHLVFLCCAVSVATPTMLLLALIAGTLWDAHCSLAPIIADSEVYTQPVESLRFGYSILLFAAMGFLMQGLNPLFRQGKWQFSALLTGIAIFLYLTAEFILISFVRGDFTITRSIIRLLTYTSLLTMLFSPLVFWLLFRIAKLFDHSLYPEAHKSKRR</sequence>
<protein>
    <recommendedName>
        <fullName evidence="4">Rod shape-determining protein MreD</fullName>
    </recommendedName>
</protein>
<gene>
    <name evidence="2" type="ORF">ACFSSA_11530</name>
</gene>
<dbReference type="RefSeq" id="WP_386820593.1">
    <property type="nucleotide sequence ID" value="NZ_JBHUIT010000026.1"/>
</dbReference>
<feature type="transmembrane region" description="Helical" evidence="1">
    <location>
        <begin position="152"/>
        <end position="172"/>
    </location>
</feature>
<evidence type="ECO:0000256" key="1">
    <source>
        <dbReference type="SAM" id="Phobius"/>
    </source>
</evidence>
<evidence type="ECO:0000313" key="3">
    <source>
        <dbReference type="Proteomes" id="UP001597375"/>
    </source>
</evidence>
<evidence type="ECO:0000313" key="2">
    <source>
        <dbReference type="EMBL" id="MFD2257307.1"/>
    </source>
</evidence>
<accession>A0ABW5D8S6</accession>
<dbReference type="Proteomes" id="UP001597375">
    <property type="component" value="Unassembled WGS sequence"/>
</dbReference>
<keyword evidence="1" id="KW-0812">Transmembrane</keyword>
<keyword evidence="1" id="KW-0472">Membrane</keyword>
<feature type="transmembrane region" description="Helical" evidence="1">
    <location>
        <begin position="34"/>
        <end position="59"/>
    </location>
</feature>
<reference evidence="3" key="1">
    <citation type="journal article" date="2019" name="Int. J. Syst. Evol. Microbiol.">
        <title>The Global Catalogue of Microorganisms (GCM) 10K type strain sequencing project: providing services to taxonomists for standard genome sequencing and annotation.</title>
        <authorList>
            <consortium name="The Broad Institute Genomics Platform"/>
            <consortium name="The Broad Institute Genome Sequencing Center for Infectious Disease"/>
            <person name="Wu L."/>
            <person name="Ma J."/>
        </authorList>
    </citation>
    <scope>NUCLEOTIDE SEQUENCE [LARGE SCALE GENOMIC DNA]</scope>
    <source>
        <strain evidence="3">CGMCC 4.7106</strain>
    </source>
</reference>